<proteinExistence type="predicted"/>
<reference evidence="2 3" key="1">
    <citation type="submission" date="2016-04" db="EMBL/GenBank/DDBJ databases">
        <title>A degradative enzymes factory behind the ericoid mycorrhizal symbiosis.</title>
        <authorList>
            <consortium name="DOE Joint Genome Institute"/>
            <person name="Martino E."/>
            <person name="Morin E."/>
            <person name="Grelet G."/>
            <person name="Kuo A."/>
            <person name="Kohler A."/>
            <person name="Daghino S."/>
            <person name="Barry K."/>
            <person name="Choi C."/>
            <person name="Cichocki N."/>
            <person name="Clum A."/>
            <person name="Copeland A."/>
            <person name="Hainaut M."/>
            <person name="Haridas S."/>
            <person name="Labutti K."/>
            <person name="Lindquist E."/>
            <person name="Lipzen A."/>
            <person name="Khouja H.-R."/>
            <person name="Murat C."/>
            <person name="Ohm R."/>
            <person name="Olson A."/>
            <person name="Spatafora J."/>
            <person name="Veneault-Fourrey C."/>
            <person name="Henrissat B."/>
            <person name="Grigoriev I."/>
            <person name="Martin F."/>
            <person name="Perotto S."/>
        </authorList>
    </citation>
    <scope>NUCLEOTIDE SEQUENCE [LARGE SCALE GENOMIC DNA]</scope>
    <source>
        <strain evidence="2 3">E</strain>
    </source>
</reference>
<dbReference type="GO" id="GO:0005525">
    <property type="term" value="F:GTP binding"/>
    <property type="evidence" value="ECO:0007669"/>
    <property type="project" value="InterPro"/>
</dbReference>
<gene>
    <name evidence="2" type="ORF">K444DRAFT_570502</name>
</gene>
<feature type="domain" description="G" evidence="1">
    <location>
        <begin position="1"/>
        <end position="66"/>
    </location>
</feature>
<dbReference type="GeneID" id="36585348"/>
<name>A0A2J6STB9_9HELO</name>
<evidence type="ECO:0000259" key="1">
    <source>
        <dbReference type="Pfam" id="PF01926"/>
    </source>
</evidence>
<protein>
    <recommendedName>
        <fullName evidence="1">G domain-containing protein</fullName>
    </recommendedName>
</protein>
<evidence type="ECO:0000313" key="3">
    <source>
        <dbReference type="Proteomes" id="UP000235371"/>
    </source>
</evidence>
<dbReference type="OrthoDB" id="8954335at2759"/>
<dbReference type="Pfam" id="PF01926">
    <property type="entry name" value="MMR_HSR1"/>
    <property type="match status" value="1"/>
</dbReference>
<dbReference type="InterPro" id="IPR027417">
    <property type="entry name" value="P-loop_NTPase"/>
</dbReference>
<dbReference type="Gene3D" id="3.40.50.300">
    <property type="entry name" value="P-loop containing nucleotide triphosphate hydrolases"/>
    <property type="match status" value="1"/>
</dbReference>
<dbReference type="InterPro" id="IPR006073">
    <property type="entry name" value="GTP-bd"/>
</dbReference>
<dbReference type="AlphaFoldDB" id="A0A2J6STB9"/>
<dbReference type="InParanoid" id="A0A2J6STB9"/>
<sequence>MGLTGAGKSYFVNKLSGKNLEEGHTLASCTERCQIVETSVGNTDFVVMDCPGFDDTTRSETEILKEIAEQLSAVRLLGYNLKGIIYLHPITDNRMRGSSFRNLELFTKLVGEDALPNVVLATTMWGLVTDMEKANSRDSELREEYWGGMRRKGSTTTRFDGSTASAQGIVSQLLGKKSVVLKVQEQLVDQKMSLNQTAAGEFLEPEVANDTEQFKKRLRQLELELQ</sequence>
<evidence type="ECO:0000313" key="2">
    <source>
        <dbReference type="EMBL" id="PMD53987.1"/>
    </source>
</evidence>
<organism evidence="2 3">
    <name type="scientific">Hyaloscypha bicolor E</name>
    <dbReference type="NCBI Taxonomy" id="1095630"/>
    <lineage>
        <taxon>Eukaryota</taxon>
        <taxon>Fungi</taxon>
        <taxon>Dikarya</taxon>
        <taxon>Ascomycota</taxon>
        <taxon>Pezizomycotina</taxon>
        <taxon>Leotiomycetes</taxon>
        <taxon>Helotiales</taxon>
        <taxon>Hyaloscyphaceae</taxon>
        <taxon>Hyaloscypha</taxon>
        <taxon>Hyaloscypha bicolor</taxon>
    </lineage>
</organism>
<accession>A0A2J6STB9</accession>
<keyword evidence="3" id="KW-1185">Reference proteome</keyword>
<dbReference type="EMBL" id="KZ613866">
    <property type="protein sequence ID" value="PMD53987.1"/>
    <property type="molecule type" value="Genomic_DNA"/>
</dbReference>
<dbReference type="STRING" id="1095630.A0A2J6STB9"/>
<dbReference type="Proteomes" id="UP000235371">
    <property type="component" value="Unassembled WGS sequence"/>
</dbReference>
<dbReference type="SUPFAM" id="SSF52540">
    <property type="entry name" value="P-loop containing nucleoside triphosphate hydrolases"/>
    <property type="match status" value="1"/>
</dbReference>
<dbReference type="CDD" id="cd00882">
    <property type="entry name" value="Ras_like_GTPase"/>
    <property type="match status" value="1"/>
</dbReference>
<feature type="non-terminal residue" evidence="2">
    <location>
        <position position="226"/>
    </location>
</feature>
<dbReference type="RefSeq" id="XP_024730891.1">
    <property type="nucleotide sequence ID" value="XM_024877271.1"/>
</dbReference>